<keyword evidence="1" id="KW-0812">Transmembrane</keyword>
<evidence type="ECO:0008006" key="4">
    <source>
        <dbReference type="Google" id="ProtNLM"/>
    </source>
</evidence>
<organism evidence="2 3">
    <name type="scientific">Psychroflexus salinarum</name>
    <dbReference type="NCBI Taxonomy" id="546024"/>
    <lineage>
        <taxon>Bacteria</taxon>
        <taxon>Pseudomonadati</taxon>
        <taxon>Bacteroidota</taxon>
        <taxon>Flavobacteriia</taxon>
        <taxon>Flavobacteriales</taxon>
        <taxon>Flavobacteriaceae</taxon>
        <taxon>Psychroflexus</taxon>
    </lineage>
</organism>
<comment type="caution">
    <text evidence="2">The sequence shown here is derived from an EMBL/GenBank/DDBJ whole genome shotgun (WGS) entry which is preliminary data.</text>
</comment>
<protein>
    <recommendedName>
        <fullName evidence="4">DUF5673 domain-containing protein</fullName>
    </recommendedName>
</protein>
<proteinExistence type="predicted"/>
<keyword evidence="1" id="KW-0472">Membrane</keyword>
<reference evidence="3" key="1">
    <citation type="journal article" date="2019" name="Int. J. Syst. Evol. Microbiol.">
        <title>The Global Catalogue of Microorganisms (GCM) 10K type strain sequencing project: providing services to taxonomists for standard genome sequencing and annotation.</title>
        <authorList>
            <consortium name="The Broad Institute Genomics Platform"/>
            <consortium name="The Broad Institute Genome Sequencing Center for Infectious Disease"/>
            <person name="Wu L."/>
            <person name="Ma J."/>
        </authorList>
    </citation>
    <scope>NUCLEOTIDE SEQUENCE [LARGE SCALE GENOMIC DNA]</scope>
    <source>
        <strain evidence="3">CCUG 56752</strain>
    </source>
</reference>
<feature type="transmembrane region" description="Helical" evidence="1">
    <location>
        <begin position="51"/>
        <end position="69"/>
    </location>
</feature>
<dbReference type="EMBL" id="JBHTIV010000005">
    <property type="protein sequence ID" value="MFD0931824.1"/>
    <property type="molecule type" value="Genomic_DNA"/>
</dbReference>
<keyword evidence="1" id="KW-1133">Transmembrane helix</keyword>
<keyword evidence="3" id="KW-1185">Reference proteome</keyword>
<name>A0ABW3GMH8_9FLAO</name>
<sequence>MVRLKVYKFSATLSKFGIGFGVVILLLGIVTTVKSFSNEFNTEFPSGDWNAVLNIIQGIVFITLGTVNLTKGKYFIEWDDNQLRFLLPDTKKLEIIDFDDIESVNIKLFEIELQLDNRKRTLDLNTLKDDDLKKIKAKFDTLQKT</sequence>
<accession>A0ABW3GMH8</accession>
<dbReference type="RefSeq" id="WP_379657151.1">
    <property type="nucleotide sequence ID" value="NZ_JBHTIV010000005.1"/>
</dbReference>
<dbReference type="Proteomes" id="UP001597049">
    <property type="component" value="Unassembled WGS sequence"/>
</dbReference>
<evidence type="ECO:0000313" key="2">
    <source>
        <dbReference type="EMBL" id="MFD0931824.1"/>
    </source>
</evidence>
<evidence type="ECO:0000313" key="3">
    <source>
        <dbReference type="Proteomes" id="UP001597049"/>
    </source>
</evidence>
<evidence type="ECO:0000256" key="1">
    <source>
        <dbReference type="SAM" id="Phobius"/>
    </source>
</evidence>
<feature type="transmembrane region" description="Helical" evidence="1">
    <location>
        <begin position="12"/>
        <end position="31"/>
    </location>
</feature>
<gene>
    <name evidence="2" type="ORF">ACFQ0R_04345</name>
</gene>